<sequence>MSIQDGANDAGDAGDLANNVKMWLEAGIPAVIPGSQFRDLCPMGTTFFYDEINSGRLRAVKHAGKACIPIEEAVRYKNSLPPLEPAIAA</sequence>
<organism evidence="1 2">
    <name type="scientific">Bradyrhizobium erythrophlei</name>
    <dbReference type="NCBI Taxonomy" id="1437360"/>
    <lineage>
        <taxon>Bacteria</taxon>
        <taxon>Pseudomonadati</taxon>
        <taxon>Pseudomonadota</taxon>
        <taxon>Alphaproteobacteria</taxon>
        <taxon>Hyphomicrobiales</taxon>
        <taxon>Nitrobacteraceae</taxon>
        <taxon>Bradyrhizobium</taxon>
    </lineage>
</organism>
<protein>
    <submittedName>
        <fullName evidence="1">Uncharacterized protein</fullName>
    </submittedName>
</protein>
<evidence type="ECO:0000313" key="1">
    <source>
        <dbReference type="EMBL" id="SHH61879.1"/>
    </source>
</evidence>
<dbReference type="Proteomes" id="UP000189796">
    <property type="component" value="Chromosome I"/>
</dbReference>
<gene>
    <name evidence="1" type="ORF">SAMN05443248_5425</name>
</gene>
<dbReference type="EMBL" id="LT670817">
    <property type="protein sequence ID" value="SHH61879.1"/>
    <property type="molecule type" value="Genomic_DNA"/>
</dbReference>
<dbReference type="RefSeq" id="WP_079604045.1">
    <property type="nucleotide sequence ID" value="NZ_LT670817.1"/>
</dbReference>
<accession>A0A1M5UFX7</accession>
<proteinExistence type="predicted"/>
<evidence type="ECO:0000313" key="2">
    <source>
        <dbReference type="Proteomes" id="UP000189796"/>
    </source>
</evidence>
<name>A0A1M5UFX7_9BRAD</name>
<dbReference type="AlphaFoldDB" id="A0A1M5UFX7"/>
<reference evidence="1 2" key="1">
    <citation type="submission" date="2016-11" db="EMBL/GenBank/DDBJ databases">
        <authorList>
            <person name="Jaros S."/>
            <person name="Januszkiewicz K."/>
            <person name="Wedrychowicz H."/>
        </authorList>
    </citation>
    <scope>NUCLEOTIDE SEQUENCE [LARGE SCALE GENOMIC DNA]</scope>
    <source>
        <strain evidence="1 2">GAS138</strain>
    </source>
</reference>